<keyword evidence="8" id="KW-0804">Transcription</keyword>
<keyword evidence="7" id="KW-0238">DNA-binding</keyword>
<dbReference type="GO" id="GO:0016779">
    <property type="term" value="F:nucleotidyltransferase activity"/>
    <property type="evidence" value="ECO:0007669"/>
    <property type="project" value="UniProtKB-KW"/>
</dbReference>
<keyword evidence="6" id="KW-0731">Sigma factor</keyword>
<proteinExistence type="inferred from homology"/>
<dbReference type="NCBIfam" id="TIGR02395">
    <property type="entry name" value="rpoN_sigma"/>
    <property type="match status" value="1"/>
</dbReference>
<dbReference type="RefSeq" id="WP_281796425.1">
    <property type="nucleotide sequence ID" value="NZ_BSDR01000001.1"/>
</dbReference>
<keyword evidence="3" id="KW-0808">Transferase</keyword>
<dbReference type="PRINTS" id="PR00045">
    <property type="entry name" value="SIGMA54FCT"/>
</dbReference>
<evidence type="ECO:0000313" key="12">
    <source>
        <dbReference type="Proteomes" id="UP001144372"/>
    </source>
</evidence>
<dbReference type="GO" id="GO:0000428">
    <property type="term" value="C:DNA-directed RNA polymerase complex"/>
    <property type="evidence" value="ECO:0007669"/>
    <property type="project" value="UniProtKB-KW"/>
</dbReference>
<dbReference type="EMBL" id="BSDR01000001">
    <property type="protein sequence ID" value="GLI36195.1"/>
    <property type="molecule type" value="Genomic_DNA"/>
</dbReference>
<dbReference type="PROSITE" id="PS00718">
    <property type="entry name" value="SIGMA54_2"/>
    <property type="match status" value="1"/>
</dbReference>
<dbReference type="InterPro" id="IPR000394">
    <property type="entry name" value="RNA_pol_sigma_54"/>
</dbReference>
<protein>
    <submittedName>
        <fullName evidence="11">RNA polymerase sigma-54 factor</fullName>
    </submittedName>
</protein>
<comment type="caution">
    <text evidence="11">The sequence shown here is derived from an EMBL/GenBank/DDBJ whole genome shotgun (WGS) entry which is preliminary data.</text>
</comment>
<dbReference type="Gene3D" id="1.10.10.60">
    <property type="entry name" value="Homeodomain-like"/>
    <property type="match status" value="1"/>
</dbReference>
<sequence length="482" mass="55365">MAALELRQQLKLSQQLIMTPQLQQAIKLLQLSRLELLETINQELETNPLLEETQEEIVQGDESVTAEPLKADEPFESVEITEKIREDFDWEGYLDEYSSGSPVVVETDPNQEWASYDHRLTLPDTLEDHLVWQLRLSDVTESEKQIGALIIGNLDKDGYLDATIEEIAQMGEVSTKEVESVLEKIQLLDPLGVGARDLRECLLIQAKVLYPDNELLHQIIDQHLHYLETKNYQALVRTLKKTPQEVKAAIDIILQLDPRPGSAYNEESVEYISPDVYVVKVDDEFVIVLNEDGMPKLRVSSYYKEALSEDAVLPADAKDYIQNKLRSAAWLIKSIHQRQRTLYKVAQSILKLQSDFFEKGVAYLRPMVLRDVAEDVGMHESTISRVTSNKYMHTPHGIFELKYFFNSSINSVLGEAVASESVKERIRQIIREEDSKKPYSDQEIVEILKKENVNIARRTVAKYREMLNILPSSKRRSSFWES</sequence>
<evidence type="ECO:0000256" key="2">
    <source>
        <dbReference type="ARBA" id="ARBA00022478"/>
    </source>
</evidence>
<keyword evidence="4" id="KW-0548">Nucleotidyltransferase</keyword>
<dbReference type="Pfam" id="PF04552">
    <property type="entry name" value="Sigma54_DBD"/>
    <property type="match status" value="1"/>
</dbReference>
<keyword evidence="12" id="KW-1185">Reference proteome</keyword>
<evidence type="ECO:0000256" key="3">
    <source>
        <dbReference type="ARBA" id="ARBA00022679"/>
    </source>
</evidence>
<name>A0A9W6LAM7_9BACT</name>
<evidence type="ECO:0000259" key="9">
    <source>
        <dbReference type="Pfam" id="PF04552"/>
    </source>
</evidence>
<dbReference type="Proteomes" id="UP001144372">
    <property type="component" value="Unassembled WGS sequence"/>
</dbReference>
<dbReference type="PROSITE" id="PS50044">
    <property type="entry name" value="SIGMA54_3"/>
    <property type="match status" value="1"/>
</dbReference>
<dbReference type="PANTHER" id="PTHR32248">
    <property type="entry name" value="RNA POLYMERASE SIGMA-54 FACTOR"/>
    <property type="match status" value="1"/>
</dbReference>
<dbReference type="InterPro" id="IPR007046">
    <property type="entry name" value="RNA_pol_sigma_54_core-bd"/>
</dbReference>
<comment type="similarity">
    <text evidence="1">Belongs to the sigma-54 factor family.</text>
</comment>
<dbReference type="PIRSF" id="PIRSF000774">
    <property type="entry name" value="RpoN"/>
    <property type="match status" value="1"/>
</dbReference>
<dbReference type="GO" id="GO:0003677">
    <property type="term" value="F:DNA binding"/>
    <property type="evidence" value="ECO:0007669"/>
    <property type="project" value="UniProtKB-KW"/>
</dbReference>
<accession>A0A9W6LAM7</accession>
<dbReference type="GO" id="GO:0001216">
    <property type="term" value="F:DNA-binding transcription activator activity"/>
    <property type="evidence" value="ECO:0007669"/>
    <property type="project" value="InterPro"/>
</dbReference>
<evidence type="ECO:0000313" key="11">
    <source>
        <dbReference type="EMBL" id="GLI36195.1"/>
    </source>
</evidence>
<keyword evidence="5" id="KW-0805">Transcription regulation</keyword>
<evidence type="ECO:0000259" key="10">
    <source>
        <dbReference type="Pfam" id="PF04963"/>
    </source>
</evidence>
<feature type="domain" description="RNA polymerase sigma factor 54 DNA-binding" evidence="9">
    <location>
        <begin position="319"/>
        <end position="476"/>
    </location>
</feature>
<dbReference type="InterPro" id="IPR007634">
    <property type="entry name" value="RNA_pol_sigma_54_DNA-bd"/>
</dbReference>
<organism evidence="11 12">
    <name type="scientific">Desulforhabdus amnigena</name>
    <dbReference type="NCBI Taxonomy" id="40218"/>
    <lineage>
        <taxon>Bacteria</taxon>
        <taxon>Pseudomonadati</taxon>
        <taxon>Thermodesulfobacteriota</taxon>
        <taxon>Syntrophobacteria</taxon>
        <taxon>Syntrophobacterales</taxon>
        <taxon>Syntrophobacteraceae</taxon>
        <taxon>Desulforhabdus</taxon>
    </lineage>
</organism>
<dbReference type="NCBIfam" id="NF009118">
    <property type="entry name" value="PRK12469.1"/>
    <property type="match status" value="1"/>
</dbReference>
<evidence type="ECO:0000256" key="6">
    <source>
        <dbReference type="ARBA" id="ARBA00023082"/>
    </source>
</evidence>
<evidence type="ECO:0000256" key="4">
    <source>
        <dbReference type="ARBA" id="ARBA00022695"/>
    </source>
</evidence>
<feature type="domain" description="RNA polymerase sigma factor 54 core-binding" evidence="10">
    <location>
        <begin position="117"/>
        <end position="303"/>
    </location>
</feature>
<dbReference type="AlphaFoldDB" id="A0A9W6LAM7"/>
<dbReference type="PANTHER" id="PTHR32248:SF4">
    <property type="entry name" value="RNA POLYMERASE SIGMA-54 FACTOR"/>
    <property type="match status" value="1"/>
</dbReference>
<evidence type="ECO:0000256" key="5">
    <source>
        <dbReference type="ARBA" id="ARBA00023015"/>
    </source>
</evidence>
<reference evidence="11" key="1">
    <citation type="submission" date="2022-12" db="EMBL/GenBank/DDBJ databases">
        <title>Reference genome sequencing for broad-spectrum identification of bacterial and archaeal isolates by mass spectrometry.</title>
        <authorList>
            <person name="Sekiguchi Y."/>
            <person name="Tourlousse D.M."/>
        </authorList>
    </citation>
    <scope>NUCLEOTIDE SEQUENCE</scope>
    <source>
        <strain evidence="11">ASRB1</strain>
    </source>
</reference>
<dbReference type="Pfam" id="PF04963">
    <property type="entry name" value="Sigma54_CBD"/>
    <property type="match status" value="1"/>
</dbReference>
<dbReference type="InterPro" id="IPR038709">
    <property type="entry name" value="RpoN_core-bd_sf"/>
</dbReference>
<evidence type="ECO:0000256" key="1">
    <source>
        <dbReference type="ARBA" id="ARBA00008798"/>
    </source>
</evidence>
<evidence type="ECO:0000256" key="7">
    <source>
        <dbReference type="ARBA" id="ARBA00023125"/>
    </source>
</evidence>
<dbReference type="Pfam" id="PF00309">
    <property type="entry name" value="Sigma54_AID"/>
    <property type="match status" value="1"/>
</dbReference>
<dbReference type="Gene3D" id="1.10.10.1330">
    <property type="entry name" value="RNA polymerase sigma-54 factor, core-binding domain"/>
    <property type="match status" value="1"/>
</dbReference>
<evidence type="ECO:0000256" key="8">
    <source>
        <dbReference type="ARBA" id="ARBA00023163"/>
    </source>
</evidence>
<dbReference type="GO" id="GO:0016987">
    <property type="term" value="F:sigma factor activity"/>
    <property type="evidence" value="ECO:0007669"/>
    <property type="project" value="UniProtKB-KW"/>
</dbReference>
<dbReference type="PROSITE" id="PS00717">
    <property type="entry name" value="SIGMA54_1"/>
    <property type="match status" value="1"/>
</dbReference>
<gene>
    <name evidence="11" type="primary">rpoN</name>
    <name evidence="11" type="ORF">DAMNIGENAA_36280</name>
</gene>
<keyword evidence="2" id="KW-0240">DNA-directed RNA polymerase</keyword>
<dbReference type="GO" id="GO:0006352">
    <property type="term" value="P:DNA-templated transcription initiation"/>
    <property type="evidence" value="ECO:0007669"/>
    <property type="project" value="InterPro"/>
</dbReference>